<dbReference type="Proteomes" id="UP000823964">
    <property type="component" value="Unassembled WGS sequence"/>
</dbReference>
<keyword evidence="1" id="KW-0328">Glycosyltransferase</keyword>
<gene>
    <name evidence="3" type="ORF">H9862_02375</name>
</gene>
<comment type="caution">
    <text evidence="3">The sequence shown here is derived from an EMBL/GenBank/DDBJ whole genome shotgun (WGS) entry which is preliminary data.</text>
</comment>
<dbReference type="PANTHER" id="PTHR34136">
    <property type="match status" value="1"/>
</dbReference>
<evidence type="ECO:0000256" key="2">
    <source>
        <dbReference type="ARBA" id="ARBA00022679"/>
    </source>
</evidence>
<reference evidence="3" key="2">
    <citation type="submission" date="2021-04" db="EMBL/GenBank/DDBJ databases">
        <authorList>
            <person name="Gilroy R."/>
        </authorList>
    </citation>
    <scope>NUCLEOTIDE SEQUENCE</scope>
    <source>
        <strain evidence="3">14975</strain>
    </source>
</reference>
<evidence type="ECO:0000313" key="4">
    <source>
        <dbReference type="Proteomes" id="UP000823964"/>
    </source>
</evidence>
<dbReference type="AlphaFoldDB" id="A0A9D2AHJ8"/>
<dbReference type="CDD" id="cd06533">
    <property type="entry name" value="Glyco_transf_WecG_TagA"/>
    <property type="match status" value="1"/>
</dbReference>
<dbReference type="EMBL" id="DXFQ01000038">
    <property type="protein sequence ID" value="HIX19433.1"/>
    <property type="molecule type" value="Genomic_DNA"/>
</dbReference>
<organism evidence="3 4">
    <name type="scientific">Candidatus Akkermansia intestinigallinarum</name>
    <dbReference type="NCBI Taxonomy" id="2838431"/>
    <lineage>
        <taxon>Bacteria</taxon>
        <taxon>Pseudomonadati</taxon>
        <taxon>Verrucomicrobiota</taxon>
        <taxon>Verrucomicrobiia</taxon>
        <taxon>Verrucomicrobiales</taxon>
        <taxon>Akkermansiaceae</taxon>
        <taxon>Akkermansia</taxon>
    </lineage>
</organism>
<dbReference type="Pfam" id="PF03808">
    <property type="entry name" value="Glyco_tran_WecG"/>
    <property type="match status" value="1"/>
</dbReference>
<dbReference type="PANTHER" id="PTHR34136:SF1">
    <property type="entry name" value="UDP-N-ACETYL-D-MANNOSAMINURONIC ACID TRANSFERASE"/>
    <property type="match status" value="1"/>
</dbReference>
<keyword evidence="2" id="KW-0808">Transferase</keyword>
<dbReference type="NCBIfam" id="TIGR00696">
    <property type="entry name" value="wecG_tagA_cpsF"/>
    <property type="match status" value="1"/>
</dbReference>
<accession>A0A9D2AHJ8</accession>
<evidence type="ECO:0000256" key="1">
    <source>
        <dbReference type="ARBA" id="ARBA00022676"/>
    </source>
</evidence>
<sequence length="264" mass="30111">MKTEELSASETTALRGAEGLARRSVFGIPYVVSDLPTAAAAFAAQARQMSRPYLIAHSDVHLLTRMLHERDYGEGMKLFDAVCPDGMPIVWLLRRKKAAAQRLYGPDMMEQMWGDGRAAGLRHFLLGGSEEAVARLCERLSARFPGVQIAGHYCPPMPPWPEGEDERMLAALRESGADCVWVGLGCPRQERWLYEHKEQLPPALYFGVGAAFNFHAGLVRQAPRWLRRCGLEWLFRLCCEPRRLLRRYLVHNSRFIWYLLTRRV</sequence>
<name>A0A9D2AHJ8_9BACT</name>
<evidence type="ECO:0000313" key="3">
    <source>
        <dbReference type="EMBL" id="HIX19433.1"/>
    </source>
</evidence>
<dbReference type="InterPro" id="IPR004629">
    <property type="entry name" value="WecG_TagA_CpsF"/>
</dbReference>
<dbReference type="GO" id="GO:0016758">
    <property type="term" value="F:hexosyltransferase activity"/>
    <property type="evidence" value="ECO:0007669"/>
    <property type="project" value="TreeGrafter"/>
</dbReference>
<reference evidence="3" key="1">
    <citation type="journal article" date="2021" name="PeerJ">
        <title>Extensive microbial diversity within the chicken gut microbiome revealed by metagenomics and culture.</title>
        <authorList>
            <person name="Gilroy R."/>
            <person name="Ravi A."/>
            <person name="Getino M."/>
            <person name="Pursley I."/>
            <person name="Horton D.L."/>
            <person name="Alikhan N.F."/>
            <person name="Baker D."/>
            <person name="Gharbi K."/>
            <person name="Hall N."/>
            <person name="Watson M."/>
            <person name="Adriaenssens E.M."/>
            <person name="Foster-Nyarko E."/>
            <person name="Jarju S."/>
            <person name="Secka A."/>
            <person name="Antonio M."/>
            <person name="Oren A."/>
            <person name="Chaudhuri R.R."/>
            <person name="La Ragione R."/>
            <person name="Hildebrand F."/>
            <person name="Pallen M.J."/>
        </authorList>
    </citation>
    <scope>NUCLEOTIDE SEQUENCE</scope>
    <source>
        <strain evidence="3">14975</strain>
    </source>
</reference>
<protein>
    <submittedName>
        <fullName evidence="3">WecB/TagA/CpsF family glycosyltransferase</fullName>
    </submittedName>
</protein>
<proteinExistence type="predicted"/>